<name>A0AAP0EHQ1_9MAGN</name>
<keyword evidence="1" id="KW-0472">Membrane</keyword>
<keyword evidence="1" id="KW-0812">Transmembrane</keyword>
<organism evidence="2 3">
    <name type="scientific">Stephania yunnanensis</name>
    <dbReference type="NCBI Taxonomy" id="152371"/>
    <lineage>
        <taxon>Eukaryota</taxon>
        <taxon>Viridiplantae</taxon>
        <taxon>Streptophyta</taxon>
        <taxon>Embryophyta</taxon>
        <taxon>Tracheophyta</taxon>
        <taxon>Spermatophyta</taxon>
        <taxon>Magnoliopsida</taxon>
        <taxon>Ranunculales</taxon>
        <taxon>Menispermaceae</taxon>
        <taxon>Menispermoideae</taxon>
        <taxon>Cissampelideae</taxon>
        <taxon>Stephania</taxon>
    </lineage>
</organism>
<reference evidence="2 3" key="1">
    <citation type="submission" date="2024-01" db="EMBL/GenBank/DDBJ databases">
        <title>Genome assemblies of Stephania.</title>
        <authorList>
            <person name="Yang L."/>
        </authorList>
    </citation>
    <scope>NUCLEOTIDE SEQUENCE [LARGE SCALE GENOMIC DNA]</scope>
    <source>
        <strain evidence="2">YNDBR</strain>
        <tissue evidence="2">Leaf</tissue>
    </source>
</reference>
<dbReference type="EMBL" id="JBBNAF010000012">
    <property type="protein sequence ID" value="KAK9093499.1"/>
    <property type="molecule type" value="Genomic_DNA"/>
</dbReference>
<keyword evidence="1" id="KW-1133">Transmembrane helix</keyword>
<evidence type="ECO:0000313" key="3">
    <source>
        <dbReference type="Proteomes" id="UP001420932"/>
    </source>
</evidence>
<dbReference type="Proteomes" id="UP001420932">
    <property type="component" value="Unassembled WGS sequence"/>
</dbReference>
<proteinExistence type="predicted"/>
<feature type="transmembrane region" description="Helical" evidence="1">
    <location>
        <begin position="56"/>
        <end position="80"/>
    </location>
</feature>
<sequence length="86" mass="9660">MMAATEPDPNSTFQLVADLRDLEVRSQVPTRKLKNLLAKLLVYSKQGKGSSNLEEVIVSLIGIKTSFGLFKTLFLLLYIIMGLRFK</sequence>
<keyword evidence="3" id="KW-1185">Reference proteome</keyword>
<evidence type="ECO:0000256" key="1">
    <source>
        <dbReference type="SAM" id="Phobius"/>
    </source>
</evidence>
<dbReference type="AlphaFoldDB" id="A0AAP0EHQ1"/>
<gene>
    <name evidence="2" type="ORF">Syun_028410</name>
</gene>
<protein>
    <submittedName>
        <fullName evidence="2">Uncharacterized protein</fullName>
    </submittedName>
</protein>
<accession>A0AAP0EHQ1</accession>
<comment type="caution">
    <text evidence="2">The sequence shown here is derived from an EMBL/GenBank/DDBJ whole genome shotgun (WGS) entry which is preliminary data.</text>
</comment>
<evidence type="ECO:0000313" key="2">
    <source>
        <dbReference type="EMBL" id="KAK9093499.1"/>
    </source>
</evidence>